<dbReference type="EMBL" id="JBANRG010000141">
    <property type="protein sequence ID" value="KAK7433764.1"/>
    <property type="molecule type" value="Genomic_DNA"/>
</dbReference>
<organism evidence="2 3">
    <name type="scientific">Marasmiellus scandens</name>
    <dbReference type="NCBI Taxonomy" id="2682957"/>
    <lineage>
        <taxon>Eukaryota</taxon>
        <taxon>Fungi</taxon>
        <taxon>Dikarya</taxon>
        <taxon>Basidiomycota</taxon>
        <taxon>Agaricomycotina</taxon>
        <taxon>Agaricomycetes</taxon>
        <taxon>Agaricomycetidae</taxon>
        <taxon>Agaricales</taxon>
        <taxon>Marasmiineae</taxon>
        <taxon>Omphalotaceae</taxon>
        <taxon>Marasmiellus</taxon>
    </lineage>
</organism>
<proteinExistence type="predicted"/>
<comment type="caution">
    <text evidence="2">The sequence shown here is derived from an EMBL/GenBank/DDBJ whole genome shotgun (WGS) entry which is preliminary data.</text>
</comment>
<dbReference type="Proteomes" id="UP001498398">
    <property type="component" value="Unassembled WGS sequence"/>
</dbReference>
<name>A0ABR1IKI5_9AGAR</name>
<sequence length="104" mass="11463">MPFSSSTLLAVVLSIIYYRWAVSRTQAPLPPGPKRLPLIGSLLNKVPARLSLKVPNPKPIYQQFLDIGKECNSDIIYIDILGDHALLFFRQAGSANDSKNQTGP</sequence>
<feature type="signal peptide" evidence="1">
    <location>
        <begin position="1"/>
        <end position="21"/>
    </location>
</feature>
<keyword evidence="3" id="KW-1185">Reference proteome</keyword>
<protein>
    <recommendedName>
        <fullName evidence="4">Cytochrome P450</fullName>
    </recommendedName>
</protein>
<gene>
    <name evidence="2" type="ORF">VKT23_020591</name>
</gene>
<evidence type="ECO:0000256" key="1">
    <source>
        <dbReference type="SAM" id="SignalP"/>
    </source>
</evidence>
<accession>A0ABR1IKI5</accession>
<evidence type="ECO:0000313" key="3">
    <source>
        <dbReference type="Proteomes" id="UP001498398"/>
    </source>
</evidence>
<evidence type="ECO:0008006" key="4">
    <source>
        <dbReference type="Google" id="ProtNLM"/>
    </source>
</evidence>
<feature type="chain" id="PRO_5047207104" description="Cytochrome P450" evidence="1">
    <location>
        <begin position="22"/>
        <end position="104"/>
    </location>
</feature>
<evidence type="ECO:0000313" key="2">
    <source>
        <dbReference type="EMBL" id="KAK7433764.1"/>
    </source>
</evidence>
<keyword evidence="1" id="KW-0732">Signal</keyword>
<reference evidence="2 3" key="1">
    <citation type="submission" date="2024-01" db="EMBL/GenBank/DDBJ databases">
        <title>A draft genome for the cacao thread blight pathogen Marasmiellus scandens.</title>
        <authorList>
            <person name="Baruah I.K."/>
            <person name="Leung J."/>
            <person name="Bukari Y."/>
            <person name="Amoako-Attah I."/>
            <person name="Meinhardt L.W."/>
            <person name="Bailey B.A."/>
            <person name="Cohen S.P."/>
        </authorList>
    </citation>
    <scope>NUCLEOTIDE SEQUENCE [LARGE SCALE GENOMIC DNA]</scope>
    <source>
        <strain evidence="2 3">GH-19</strain>
    </source>
</reference>